<name>A0A5B6VF20_9ROSI</name>
<gene>
    <name evidence="2" type="ORF">EPI10_002768</name>
</gene>
<keyword evidence="1" id="KW-1133">Transmembrane helix</keyword>
<dbReference type="PANTHER" id="PTHR37180">
    <property type="entry name" value="PRECURSOR OF CEP14"/>
    <property type="match status" value="1"/>
</dbReference>
<keyword evidence="1" id="KW-0472">Membrane</keyword>
<evidence type="ECO:0000256" key="1">
    <source>
        <dbReference type="SAM" id="Phobius"/>
    </source>
</evidence>
<protein>
    <recommendedName>
        <fullName evidence="4">Transmembrane protein</fullName>
    </recommendedName>
</protein>
<dbReference type="OrthoDB" id="1915362at2759"/>
<evidence type="ECO:0000313" key="3">
    <source>
        <dbReference type="Proteomes" id="UP000325315"/>
    </source>
</evidence>
<evidence type="ECO:0008006" key="4">
    <source>
        <dbReference type="Google" id="ProtNLM"/>
    </source>
</evidence>
<keyword evidence="1" id="KW-0812">Transmembrane</keyword>
<dbReference type="InterPro" id="IPR038930">
    <property type="entry name" value="CEP13/CEP14"/>
</dbReference>
<feature type="transmembrane region" description="Helical" evidence="1">
    <location>
        <begin position="22"/>
        <end position="41"/>
    </location>
</feature>
<comment type="caution">
    <text evidence="2">The sequence shown here is derived from an EMBL/GenBank/DDBJ whole genome shotgun (WGS) entry which is preliminary data.</text>
</comment>
<dbReference type="AlphaFoldDB" id="A0A5B6VF20"/>
<dbReference type="GO" id="GO:0006995">
    <property type="term" value="P:cellular response to nitrogen starvation"/>
    <property type="evidence" value="ECO:0007669"/>
    <property type="project" value="InterPro"/>
</dbReference>
<organism evidence="2 3">
    <name type="scientific">Gossypium australe</name>
    <dbReference type="NCBI Taxonomy" id="47621"/>
    <lineage>
        <taxon>Eukaryota</taxon>
        <taxon>Viridiplantae</taxon>
        <taxon>Streptophyta</taxon>
        <taxon>Embryophyta</taxon>
        <taxon>Tracheophyta</taxon>
        <taxon>Spermatophyta</taxon>
        <taxon>Magnoliopsida</taxon>
        <taxon>eudicotyledons</taxon>
        <taxon>Gunneridae</taxon>
        <taxon>Pentapetalae</taxon>
        <taxon>rosids</taxon>
        <taxon>malvids</taxon>
        <taxon>Malvales</taxon>
        <taxon>Malvaceae</taxon>
        <taxon>Malvoideae</taxon>
        <taxon>Gossypium</taxon>
    </lineage>
</organism>
<evidence type="ECO:0000313" key="2">
    <source>
        <dbReference type="EMBL" id="KAA3467785.1"/>
    </source>
</evidence>
<reference evidence="3" key="1">
    <citation type="journal article" date="2019" name="Plant Biotechnol. J.">
        <title>Genome sequencing of the Australian wild diploid species Gossypium australe highlights disease resistance and delayed gland morphogenesis.</title>
        <authorList>
            <person name="Cai Y."/>
            <person name="Cai X."/>
            <person name="Wang Q."/>
            <person name="Wang P."/>
            <person name="Zhang Y."/>
            <person name="Cai C."/>
            <person name="Xu Y."/>
            <person name="Wang K."/>
            <person name="Zhou Z."/>
            <person name="Wang C."/>
            <person name="Geng S."/>
            <person name="Li B."/>
            <person name="Dong Q."/>
            <person name="Hou Y."/>
            <person name="Wang H."/>
            <person name="Ai P."/>
            <person name="Liu Z."/>
            <person name="Yi F."/>
            <person name="Sun M."/>
            <person name="An G."/>
            <person name="Cheng J."/>
            <person name="Zhang Y."/>
            <person name="Shi Q."/>
            <person name="Xie Y."/>
            <person name="Shi X."/>
            <person name="Chang Y."/>
            <person name="Huang F."/>
            <person name="Chen Y."/>
            <person name="Hong S."/>
            <person name="Mi L."/>
            <person name="Sun Q."/>
            <person name="Zhang L."/>
            <person name="Zhou B."/>
            <person name="Peng R."/>
            <person name="Zhang X."/>
            <person name="Liu F."/>
        </authorList>
    </citation>
    <scope>NUCLEOTIDE SEQUENCE [LARGE SCALE GENOMIC DNA]</scope>
    <source>
        <strain evidence="3">cv. PA1801</strain>
    </source>
</reference>
<dbReference type="PANTHER" id="PTHR37180:SF4">
    <property type="entry name" value="FORMIN-LIKE PROTEIN 3"/>
    <property type="match status" value="1"/>
</dbReference>
<dbReference type="Proteomes" id="UP000325315">
    <property type="component" value="Unassembled WGS sequence"/>
</dbReference>
<dbReference type="EMBL" id="SMMG02000007">
    <property type="protein sequence ID" value="KAA3467785.1"/>
    <property type="molecule type" value="Genomic_DNA"/>
</dbReference>
<dbReference type="GO" id="GO:0006970">
    <property type="term" value="P:response to osmotic stress"/>
    <property type="evidence" value="ECO:0007669"/>
    <property type="project" value="InterPro"/>
</dbReference>
<keyword evidence="3" id="KW-1185">Reference proteome</keyword>
<proteinExistence type="predicted"/>
<accession>A0A5B6VF20</accession>
<sequence length="118" mass="13159">MVFDPCKASLLQQQAERIYSKMARLTLVLFILIVALIFHPTCFEARKLLSNIEKKQVPSFQGNFAGITLAKETTKMFPASDDDKGHAMANNERLFAIHLGKIDRILQSSHPSPGAGHH</sequence>